<evidence type="ECO:0000259" key="2">
    <source>
        <dbReference type="Pfam" id="PF04424"/>
    </source>
</evidence>
<sequence length="411" mass="45869">MTEVHAVASGSKSAPYEPVNGYEVEHDEVAPASASTAPEKGTASRTSSNGKHPPSERSRNEQMRQPEKIESPEWGLKEILWPPEPWDGQPQRRVRIVTQNTNGPCSFIAICNILIMRGAITIRPRDRRSASYEYLAGLVGDYLVNNVMDVDLDAVFSVLPKTQEGMDLNPLFTSISSFRPAGKGGELKLFDLAGIKLVHGWIADPQSSEFAALSKAEDYDTCMDLIVAADAAMGGKLMVEDNEAMLVEDSAAKPAQLSEEEHQKVVDALQIRHWLDSNPTQMTYHGLFALNESQYIEPNELVCFFRGSHLSVLYKRKEPGTESTMLYTLVTDRVFLKETDVVWESLVDVDGHSSAFYDENFRKANPVGGDFAGHTSEQIARQYERMHSDPEVEADARLAWKLQRAEQEYAR</sequence>
<dbReference type="Proteomes" id="UP000007148">
    <property type="component" value="Unassembled WGS sequence"/>
</dbReference>
<name>G4TJV3_SERID</name>
<dbReference type="AlphaFoldDB" id="G4TJV3"/>
<dbReference type="OMA" id="IMENELG"/>
<dbReference type="GO" id="GO:1990380">
    <property type="term" value="F:K48-linked deubiquitinase activity"/>
    <property type="evidence" value="ECO:0007669"/>
    <property type="project" value="InterPro"/>
</dbReference>
<feature type="domain" description="MINDY deubiquitinase" evidence="2">
    <location>
        <begin position="73"/>
        <end position="361"/>
    </location>
</feature>
<gene>
    <name evidence="3" type="ORF">PIIN_05524</name>
</gene>
<dbReference type="InterPro" id="IPR033979">
    <property type="entry name" value="MINDY_domain"/>
</dbReference>
<organism evidence="3 4">
    <name type="scientific">Serendipita indica (strain DSM 11827)</name>
    <name type="common">Root endophyte fungus</name>
    <name type="synonym">Piriformospora indica</name>
    <dbReference type="NCBI Taxonomy" id="1109443"/>
    <lineage>
        <taxon>Eukaryota</taxon>
        <taxon>Fungi</taxon>
        <taxon>Dikarya</taxon>
        <taxon>Basidiomycota</taxon>
        <taxon>Agaricomycotina</taxon>
        <taxon>Agaricomycetes</taxon>
        <taxon>Sebacinales</taxon>
        <taxon>Serendipitaceae</taxon>
        <taxon>Serendipita</taxon>
    </lineage>
</organism>
<dbReference type="GO" id="GO:0071108">
    <property type="term" value="P:protein K48-linked deubiquitination"/>
    <property type="evidence" value="ECO:0007669"/>
    <property type="project" value="TreeGrafter"/>
</dbReference>
<dbReference type="Pfam" id="PF04424">
    <property type="entry name" value="MINDY_DUB"/>
    <property type="match status" value="1"/>
</dbReference>
<evidence type="ECO:0000313" key="3">
    <source>
        <dbReference type="EMBL" id="CCA71587.1"/>
    </source>
</evidence>
<feature type="region of interest" description="Disordered" evidence="1">
    <location>
        <begin position="1"/>
        <end position="74"/>
    </location>
</feature>
<dbReference type="GO" id="GO:0016807">
    <property type="term" value="F:cysteine-type carboxypeptidase activity"/>
    <property type="evidence" value="ECO:0007669"/>
    <property type="project" value="TreeGrafter"/>
</dbReference>
<dbReference type="EMBL" id="CAFZ01000126">
    <property type="protein sequence ID" value="CCA71587.1"/>
    <property type="molecule type" value="Genomic_DNA"/>
</dbReference>
<protein>
    <recommendedName>
        <fullName evidence="2">MINDY deubiquitinase domain-containing protein</fullName>
    </recommendedName>
</protein>
<feature type="compositionally biased region" description="Basic and acidic residues" evidence="1">
    <location>
        <begin position="53"/>
        <end position="71"/>
    </location>
</feature>
<dbReference type="PANTHER" id="PTHR18063">
    <property type="entry name" value="NF-E2 INDUCIBLE PROTEIN"/>
    <property type="match status" value="1"/>
</dbReference>
<dbReference type="InParanoid" id="G4TJV3"/>
<accession>G4TJV3</accession>
<dbReference type="FunCoup" id="G4TJV3">
    <property type="interactions" value="17"/>
</dbReference>
<dbReference type="GO" id="GO:0004843">
    <property type="term" value="F:cysteine-type deubiquitinase activity"/>
    <property type="evidence" value="ECO:0007669"/>
    <property type="project" value="InterPro"/>
</dbReference>
<dbReference type="STRING" id="1109443.G4TJV3"/>
<dbReference type="GO" id="GO:0071944">
    <property type="term" value="C:cell periphery"/>
    <property type="evidence" value="ECO:0007669"/>
    <property type="project" value="TreeGrafter"/>
</dbReference>
<reference evidence="3 4" key="1">
    <citation type="journal article" date="2011" name="PLoS Pathog.">
        <title>Endophytic Life Strategies Decoded by Genome and Transcriptome Analyses of the Mutualistic Root Symbiont Piriformospora indica.</title>
        <authorList>
            <person name="Zuccaro A."/>
            <person name="Lahrmann U."/>
            <person name="Guldener U."/>
            <person name="Langen G."/>
            <person name="Pfiffi S."/>
            <person name="Biedenkopf D."/>
            <person name="Wong P."/>
            <person name="Samans B."/>
            <person name="Grimm C."/>
            <person name="Basiewicz M."/>
            <person name="Murat C."/>
            <person name="Martin F."/>
            <person name="Kogel K.H."/>
        </authorList>
    </citation>
    <scope>NUCLEOTIDE SEQUENCE [LARGE SCALE GENOMIC DNA]</scope>
    <source>
        <strain evidence="3 4">DSM 11827</strain>
    </source>
</reference>
<evidence type="ECO:0000313" key="4">
    <source>
        <dbReference type="Proteomes" id="UP000007148"/>
    </source>
</evidence>
<proteinExistence type="predicted"/>
<comment type="caution">
    <text evidence="3">The sequence shown here is derived from an EMBL/GenBank/DDBJ whole genome shotgun (WGS) entry which is preliminary data.</text>
</comment>
<keyword evidence="4" id="KW-1185">Reference proteome</keyword>
<dbReference type="HOGENOM" id="CLU_022566_1_1_1"/>
<dbReference type="GO" id="GO:0005829">
    <property type="term" value="C:cytosol"/>
    <property type="evidence" value="ECO:0007669"/>
    <property type="project" value="TreeGrafter"/>
</dbReference>
<dbReference type="InterPro" id="IPR007518">
    <property type="entry name" value="MINDY"/>
</dbReference>
<dbReference type="PANTHER" id="PTHR18063:SF6">
    <property type="entry name" value="UBIQUITIN CARBOXYL-TERMINAL HYDROLASE"/>
    <property type="match status" value="1"/>
</dbReference>
<dbReference type="OrthoDB" id="10261212at2759"/>
<dbReference type="eggNOG" id="KOG2427">
    <property type="taxonomic scope" value="Eukaryota"/>
</dbReference>
<evidence type="ECO:0000256" key="1">
    <source>
        <dbReference type="SAM" id="MobiDB-lite"/>
    </source>
</evidence>